<evidence type="ECO:0000256" key="3">
    <source>
        <dbReference type="ARBA" id="ARBA00020218"/>
    </source>
</evidence>
<dbReference type="AlphaFoldDB" id="A0A255DZ83"/>
<evidence type="ECO:0000313" key="7">
    <source>
        <dbReference type="Proteomes" id="UP000216533"/>
    </source>
</evidence>
<proteinExistence type="inferred from homology"/>
<dbReference type="EMBL" id="NMVI01000027">
    <property type="protein sequence ID" value="OYN84659.1"/>
    <property type="molecule type" value="Genomic_DNA"/>
</dbReference>
<protein>
    <recommendedName>
        <fullName evidence="3">Acetoin utilization protein AcuC</fullName>
    </recommendedName>
</protein>
<reference evidence="6 7" key="1">
    <citation type="submission" date="2017-07" db="EMBL/GenBank/DDBJ databases">
        <title>Draft whole genome sequences of clinical Proprionibacteriaceae strains.</title>
        <authorList>
            <person name="Bernier A.-M."/>
            <person name="Bernard K."/>
            <person name="Domingo M.-C."/>
        </authorList>
    </citation>
    <scope>NUCLEOTIDE SEQUENCE [LARGE SCALE GENOMIC DNA]</scope>
    <source>
        <strain evidence="6 7">NML 160184</strain>
    </source>
</reference>
<dbReference type="InterPro" id="IPR037138">
    <property type="entry name" value="His_deacetylse_dom_sf"/>
</dbReference>
<dbReference type="CDD" id="cd09994">
    <property type="entry name" value="HDAC_AcuC_like"/>
    <property type="match status" value="1"/>
</dbReference>
<dbReference type="PANTHER" id="PTHR10625:SF10">
    <property type="entry name" value="HISTONE DEACETYLASE HDAC1"/>
    <property type="match status" value="1"/>
</dbReference>
<comment type="pathway">
    <text evidence="1">Ketone degradation; acetoin degradation.</text>
</comment>
<dbReference type="InterPro" id="IPR003085">
    <property type="entry name" value="AcuC"/>
</dbReference>
<dbReference type="UniPathway" id="UPA00040"/>
<comment type="caution">
    <text evidence="6">The sequence shown here is derived from an EMBL/GenBank/DDBJ whole genome shotgun (WGS) entry which is preliminary data.</text>
</comment>
<evidence type="ECO:0000259" key="5">
    <source>
        <dbReference type="Pfam" id="PF00850"/>
    </source>
</evidence>
<feature type="domain" description="Histone deacetylase" evidence="5">
    <location>
        <begin position="21"/>
        <end position="311"/>
    </location>
</feature>
<name>A0A255DZ83_9ACTN</name>
<dbReference type="InterPro" id="IPR023696">
    <property type="entry name" value="Ureohydrolase_dom_sf"/>
</dbReference>
<evidence type="ECO:0000256" key="4">
    <source>
        <dbReference type="ARBA" id="ARBA00022627"/>
    </source>
</evidence>
<accession>A0A255DZ83</accession>
<dbReference type="GO" id="GO:0045150">
    <property type="term" value="P:acetoin catabolic process"/>
    <property type="evidence" value="ECO:0007669"/>
    <property type="project" value="UniProtKB-UniPathway"/>
</dbReference>
<dbReference type="SUPFAM" id="SSF52768">
    <property type="entry name" value="Arginase/deacetylase"/>
    <property type="match status" value="1"/>
</dbReference>
<dbReference type="PRINTS" id="PR01270">
    <property type="entry name" value="HDASUPER"/>
</dbReference>
<comment type="similarity">
    <text evidence="2">Belongs to the histone deacetylase family.</text>
</comment>
<evidence type="ECO:0000256" key="2">
    <source>
        <dbReference type="ARBA" id="ARBA00005947"/>
    </source>
</evidence>
<dbReference type="Proteomes" id="UP000216533">
    <property type="component" value="Unassembled WGS sequence"/>
</dbReference>
<dbReference type="GO" id="GO:0040029">
    <property type="term" value="P:epigenetic regulation of gene expression"/>
    <property type="evidence" value="ECO:0007669"/>
    <property type="project" value="TreeGrafter"/>
</dbReference>
<dbReference type="PANTHER" id="PTHR10625">
    <property type="entry name" value="HISTONE DEACETYLASE HDAC1-RELATED"/>
    <property type="match status" value="1"/>
</dbReference>
<dbReference type="Pfam" id="PF00850">
    <property type="entry name" value="Hist_deacetyl"/>
    <property type="match status" value="1"/>
</dbReference>
<gene>
    <name evidence="6" type="ORF">CGZ92_12575</name>
</gene>
<keyword evidence="4" id="KW-0006">Acetoin catabolism</keyword>
<sequence>MTRPLLLHDDELLLYGFGGTHPLSVGRTRFAIELARHFGVVDQFQVRPSSEVDVELVRSAHDDDYIRAVRSNRSHPAYGIGTTDNPLVIGMHHIAARTVAATVDACRSVWQGEVSRAVNIAGGWHHAMPAEASGFCIYNDVVAGIKELQRLGCARIAYIDVDAHHGDGVELAFQDDPSVLTVSIHESPLTLFPGTGHGTDVGVGDGIGATVNLPVPEGTDNQGWLRAFEAVVPAVVRQFRPDIIISQHGADGHREDPLTGLALGVESMRRAYAMIADLADELCQGKWVVTGGGGYSPGNAVPRAWAHLLATVAGERIDYDLATPQAWRELVGEGAPLRMGDGGSEDFACFEDGYDPANEIDRAIMTTRRAVFPELGLDPEY</sequence>
<dbReference type="Gene3D" id="3.40.800.20">
    <property type="entry name" value="Histone deacetylase domain"/>
    <property type="match status" value="1"/>
</dbReference>
<dbReference type="GO" id="GO:0004407">
    <property type="term" value="F:histone deacetylase activity"/>
    <property type="evidence" value="ECO:0007669"/>
    <property type="project" value="TreeGrafter"/>
</dbReference>
<dbReference type="RefSeq" id="WP_094451721.1">
    <property type="nucleotide sequence ID" value="NZ_NMVI01000027.1"/>
</dbReference>
<organism evidence="6 7">
    <name type="scientific">Parenemella sanctibonifatiensis</name>
    <dbReference type="NCBI Taxonomy" id="2016505"/>
    <lineage>
        <taxon>Bacteria</taxon>
        <taxon>Bacillati</taxon>
        <taxon>Actinomycetota</taxon>
        <taxon>Actinomycetes</taxon>
        <taxon>Propionibacteriales</taxon>
        <taxon>Propionibacteriaceae</taxon>
        <taxon>Parenemella</taxon>
    </lineage>
</organism>
<dbReference type="InterPro" id="IPR023801">
    <property type="entry name" value="His_deacetylse_dom"/>
</dbReference>
<evidence type="ECO:0000256" key="1">
    <source>
        <dbReference type="ARBA" id="ARBA00005101"/>
    </source>
</evidence>
<evidence type="ECO:0000313" key="6">
    <source>
        <dbReference type="EMBL" id="OYN84659.1"/>
    </source>
</evidence>
<dbReference type="InterPro" id="IPR000286">
    <property type="entry name" value="HDACs"/>
</dbReference>